<gene>
    <name evidence="3" type="ORF">HPB52_011932</name>
</gene>
<sequence length="237" mass="26208">MGTALRTLVQKHKSGDGQRISGKGRLTADLITKISSYYGWAIKSFAGDVDKMHNAVWATFHHITSTDEKPNHSFCPDGPDSWCKYNSAMAKNEPPPKSRYNLPEAVSSALRPIFERLADKKLLQRCLRGQTQNANEALHSVIWSLAPKDKNASLFAVEAAVGEAVMRFNLGTHNASSSILRELQVEQTAKGSQRANEKDSHRTLNAERKRGSSAAFHAAAKRRQRGKPHPDYSPGVF</sequence>
<dbReference type="Proteomes" id="UP000821837">
    <property type="component" value="Chromosome 3"/>
</dbReference>
<reference evidence="3" key="1">
    <citation type="journal article" date="2020" name="Cell">
        <title>Large-Scale Comparative Analyses of Tick Genomes Elucidate Their Genetic Diversity and Vector Capacities.</title>
        <authorList>
            <consortium name="Tick Genome and Microbiome Consortium (TIGMIC)"/>
            <person name="Jia N."/>
            <person name="Wang J."/>
            <person name="Shi W."/>
            <person name="Du L."/>
            <person name="Sun Y."/>
            <person name="Zhan W."/>
            <person name="Jiang J.F."/>
            <person name="Wang Q."/>
            <person name="Zhang B."/>
            <person name="Ji P."/>
            <person name="Bell-Sakyi L."/>
            <person name="Cui X.M."/>
            <person name="Yuan T.T."/>
            <person name="Jiang B.G."/>
            <person name="Yang W.F."/>
            <person name="Lam T.T."/>
            <person name="Chang Q.C."/>
            <person name="Ding S.J."/>
            <person name="Wang X.J."/>
            <person name="Zhu J.G."/>
            <person name="Ruan X.D."/>
            <person name="Zhao L."/>
            <person name="Wei J.T."/>
            <person name="Ye R.Z."/>
            <person name="Que T.C."/>
            <person name="Du C.H."/>
            <person name="Zhou Y.H."/>
            <person name="Cheng J.X."/>
            <person name="Dai P.F."/>
            <person name="Guo W.B."/>
            <person name="Han X.H."/>
            <person name="Huang E.J."/>
            <person name="Li L.F."/>
            <person name="Wei W."/>
            <person name="Gao Y.C."/>
            <person name="Liu J.Z."/>
            <person name="Shao H.Z."/>
            <person name="Wang X."/>
            <person name="Wang C.C."/>
            <person name="Yang T.C."/>
            <person name="Huo Q.B."/>
            <person name="Li W."/>
            <person name="Chen H.Y."/>
            <person name="Chen S.E."/>
            <person name="Zhou L.G."/>
            <person name="Ni X.B."/>
            <person name="Tian J.H."/>
            <person name="Sheng Y."/>
            <person name="Liu T."/>
            <person name="Pan Y.S."/>
            <person name="Xia L.Y."/>
            <person name="Li J."/>
            <person name="Zhao F."/>
            <person name="Cao W.C."/>
        </authorList>
    </citation>
    <scope>NUCLEOTIDE SEQUENCE</scope>
    <source>
        <strain evidence="3">Rsan-2018</strain>
    </source>
</reference>
<comment type="caution">
    <text evidence="3">The sequence shown here is derived from an EMBL/GenBank/DDBJ whole genome shotgun (WGS) entry which is preliminary data.</text>
</comment>
<name>A0A9D4PZH7_RHISA</name>
<dbReference type="AlphaFoldDB" id="A0A9D4PZH7"/>
<feature type="compositionally biased region" description="Basic and acidic residues" evidence="1">
    <location>
        <begin position="195"/>
        <end position="210"/>
    </location>
</feature>
<evidence type="ECO:0000256" key="1">
    <source>
        <dbReference type="SAM" id="MobiDB-lite"/>
    </source>
</evidence>
<keyword evidence="4" id="KW-1185">Reference proteome</keyword>
<evidence type="ECO:0000259" key="2">
    <source>
        <dbReference type="Pfam" id="PF20700"/>
    </source>
</evidence>
<dbReference type="Pfam" id="PF20700">
    <property type="entry name" value="Mutator"/>
    <property type="match status" value="1"/>
</dbReference>
<proteinExistence type="predicted"/>
<feature type="domain" description="Mutator-like transposase" evidence="2">
    <location>
        <begin position="1"/>
        <end position="83"/>
    </location>
</feature>
<evidence type="ECO:0000313" key="3">
    <source>
        <dbReference type="EMBL" id="KAH7961763.1"/>
    </source>
</evidence>
<protein>
    <recommendedName>
        <fullName evidence="2">Mutator-like transposase domain-containing protein</fullName>
    </recommendedName>
</protein>
<feature type="region of interest" description="Disordered" evidence="1">
    <location>
        <begin position="187"/>
        <end position="237"/>
    </location>
</feature>
<dbReference type="EMBL" id="JABSTV010001249">
    <property type="protein sequence ID" value="KAH7961763.1"/>
    <property type="molecule type" value="Genomic_DNA"/>
</dbReference>
<organism evidence="3 4">
    <name type="scientific">Rhipicephalus sanguineus</name>
    <name type="common">Brown dog tick</name>
    <name type="synonym">Ixodes sanguineus</name>
    <dbReference type="NCBI Taxonomy" id="34632"/>
    <lineage>
        <taxon>Eukaryota</taxon>
        <taxon>Metazoa</taxon>
        <taxon>Ecdysozoa</taxon>
        <taxon>Arthropoda</taxon>
        <taxon>Chelicerata</taxon>
        <taxon>Arachnida</taxon>
        <taxon>Acari</taxon>
        <taxon>Parasitiformes</taxon>
        <taxon>Ixodida</taxon>
        <taxon>Ixodoidea</taxon>
        <taxon>Ixodidae</taxon>
        <taxon>Rhipicephalinae</taxon>
        <taxon>Rhipicephalus</taxon>
        <taxon>Rhipicephalus</taxon>
    </lineage>
</organism>
<reference evidence="3" key="2">
    <citation type="submission" date="2021-09" db="EMBL/GenBank/DDBJ databases">
        <authorList>
            <person name="Jia N."/>
            <person name="Wang J."/>
            <person name="Shi W."/>
            <person name="Du L."/>
            <person name="Sun Y."/>
            <person name="Zhan W."/>
            <person name="Jiang J."/>
            <person name="Wang Q."/>
            <person name="Zhang B."/>
            <person name="Ji P."/>
            <person name="Sakyi L.B."/>
            <person name="Cui X."/>
            <person name="Yuan T."/>
            <person name="Jiang B."/>
            <person name="Yang W."/>
            <person name="Lam T.T.-Y."/>
            <person name="Chang Q."/>
            <person name="Ding S."/>
            <person name="Wang X."/>
            <person name="Zhu J."/>
            <person name="Ruan X."/>
            <person name="Zhao L."/>
            <person name="Wei J."/>
            <person name="Que T."/>
            <person name="Du C."/>
            <person name="Cheng J."/>
            <person name="Dai P."/>
            <person name="Han X."/>
            <person name="Huang E."/>
            <person name="Gao Y."/>
            <person name="Liu J."/>
            <person name="Shao H."/>
            <person name="Ye R."/>
            <person name="Li L."/>
            <person name="Wei W."/>
            <person name="Wang X."/>
            <person name="Wang C."/>
            <person name="Huo Q."/>
            <person name="Li W."/>
            <person name="Guo W."/>
            <person name="Chen H."/>
            <person name="Chen S."/>
            <person name="Zhou L."/>
            <person name="Zhou L."/>
            <person name="Ni X."/>
            <person name="Tian J."/>
            <person name="Zhou Y."/>
            <person name="Sheng Y."/>
            <person name="Liu T."/>
            <person name="Pan Y."/>
            <person name="Xia L."/>
            <person name="Li J."/>
            <person name="Zhao F."/>
            <person name="Cao W."/>
        </authorList>
    </citation>
    <scope>NUCLEOTIDE SEQUENCE</scope>
    <source>
        <strain evidence="3">Rsan-2018</strain>
        <tissue evidence="3">Larvae</tissue>
    </source>
</reference>
<accession>A0A9D4PZH7</accession>
<evidence type="ECO:0000313" key="4">
    <source>
        <dbReference type="Proteomes" id="UP000821837"/>
    </source>
</evidence>
<dbReference type="InterPro" id="IPR049012">
    <property type="entry name" value="Mutator_transp_dom"/>
</dbReference>
<dbReference type="VEuPathDB" id="VectorBase:RSAN_053205"/>